<dbReference type="PANTHER" id="PTHR31460">
    <property type="match status" value="1"/>
</dbReference>
<name>A0A4R2JY91_9PSEU</name>
<dbReference type="InterPro" id="IPR053224">
    <property type="entry name" value="Sensory_adhesion_molecule"/>
</dbReference>
<organism evidence="2 3">
    <name type="scientific">Actinocrispum wychmicini</name>
    <dbReference type="NCBI Taxonomy" id="1213861"/>
    <lineage>
        <taxon>Bacteria</taxon>
        <taxon>Bacillati</taxon>
        <taxon>Actinomycetota</taxon>
        <taxon>Actinomycetes</taxon>
        <taxon>Pseudonocardiales</taxon>
        <taxon>Pseudonocardiaceae</taxon>
        <taxon>Actinocrispum</taxon>
    </lineage>
</organism>
<evidence type="ECO:0000313" key="2">
    <source>
        <dbReference type="EMBL" id="TCO62209.1"/>
    </source>
</evidence>
<keyword evidence="1" id="KW-0732">Signal</keyword>
<feature type="chain" id="PRO_5020582620" description="Sugar lactone lactonase YvrE" evidence="1">
    <location>
        <begin position="25"/>
        <end position="321"/>
    </location>
</feature>
<evidence type="ECO:0008006" key="4">
    <source>
        <dbReference type="Google" id="ProtNLM"/>
    </source>
</evidence>
<gene>
    <name evidence="2" type="ORF">EV192_102346</name>
</gene>
<accession>A0A4R2JY91</accession>
<dbReference type="EMBL" id="SLWS01000002">
    <property type="protein sequence ID" value="TCO62209.1"/>
    <property type="molecule type" value="Genomic_DNA"/>
</dbReference>
<feature type="signal peptide" evidence="1">
    <location>
        <begin position="1"/>
        <end position="24"/>
    </location>
</feature>
<dbReference type="SUPFAM" id="SSF63829">
    <property type="entry name" value="Calcium-dependent phosphotriesterase"/>
    <property type="match status" value="1"/>
</dbReference>
<dbReference type="PANTHER" id="PTHR31460:SF3">
    <property type="entry name" value="MESOCENTIN"/>
    <property type="match status" value="1"/>
</dbReference>
<dbReference type="Gene3D" id="2.120.10.30">
    <property type="entry name" value="TolB, C-terminal domain"/>
    <property type="match status" value="1"/>
</dbReference>
<dbReference type="InterPro" id="IPR011042">
    <property type="entry name" value="6-blade_b-propeller_TolB-like"/>
</dbReference>
<sequence>MKASGLVVLSVVLAMAVAPATASARTCDCADVIHGSAARLQPEGVGYDPIRDHFLVGSVTQGTVSVVQTDGTVRTLVNDPVLVTTMGMTVDAKRGRLLVVNGDVGLSSRTTPQTLNKTAGLGVYDLRTGRRLAYHDLGALDPTRQHFGNDVALTPDGTAYVTDSLSGAIYRVPLKGSPTVLMRDDRLQPVGRGNGANGIVWHPRGFLLIAQSSARALYKLSGTNLTQVTVDQPIGAPDGLLLRGHNTLEAVDNTAANRVVTLQSKDNWSTAGVTVSRPWPDPAPTTMANSRCGVYVLSGRLDTLPQGSDEFLLRRLDVDGH</sequence>
<keyword evidence="3" id="KW-1185">Reference proteome</keyword>
<dbReference type="Proteomes" id="UP000295680">
    <property type="component" value="Unassembled WGS sequence"/>
</dbReference>
<comment type="caution">
    <text evidence="2">The sequence shown here is derived from an EMBL/GenBank/DDBJ whole genome shotgun (WGS) entry which is preliminary data.</text>
</comment>
<dbReference type="AlphaFoldDB" id="A0A4R2JY91"/>
<proteinExistence type="predicted"/>
<evidence type="ECO:0000313" key="3">
    <source>
        <dbReference type="Proteomes" id="UP000295680"/>
    </source>
</evidence>
<protein>
    <recommendedName>
        <fullName evidence="4">Sugar lactone lactonase YvrE</fullName>
    </recommendedName>
</protein>
<evidence type="ECO:0000256" key="1">
    <source>
        <dbReference type="SAM" id="SignalP"/>
    </source>
</evidence>
<reference evidence="2 3" key="1">
    <citation type="submission" date="2019-03" db="EMBL/GenBank/DDBJ databases">
        <title>Genomic Encyclopedia of Type Strains, Phase IV (KMG-IV): sequencing the most valuable type-strain genomes for metagenomic binning, comparative biology and taxonomic classification.</title>
        <authorList>
            <person name="Goeker M."/>
        </authorList>
    </citation>
    <scope>NUCLEOTIDE SEQUENCE [LARGE SCALE GENOMIC DNA]</scope>
    <source>
        <strain evidence="2 3">DSM 45934</strain>
    </source>
</reference>